<gene>
    <name evidence="1" type="ORF">FKZ61_22065</name>
</gene>
<dbReference type="SUPFAM" id="SSF53756">
    <property type="entry name" value="UDP-Glycosyltransferase/glycogen phosphorylase"/>
    <property type="match status" value="1"/>
</dbReference>
<dbReference type="AlphaFoldDB" id="A0A540V9A8"/>
<accession>A0A540V9A8</accession>
<dbReference type="InParanoid" id="A0A540V9A8"/>
<proteinExistence type="predicted"/>
<comment type="caution">
    <text evidence="1">The sequence shown here is derived from an EMBL/GenBank/DDBJ whole genome shotgun (WGS) entry which is preliminary data.</text>
</comment>
<dbReference type="PANTHER" id="PTHR12526">
    <property type="entry name" value="GLYCOSYLTRANSFERASE"/>
    <property type="match status" value="1"/>
</dbReference>
<evidence type="ECO:0000313" key="2">
    <source>
        <dbReference type="Proteomes" id="UP000317371"/>
    </source>
</evidence>
<dbReference type="EMBL" id="VIGC01000043">
    <property type="protein sequence ID" value="TQE93311.1"/>
    <property type="molecule type" value="Genomic_DNA"/>
</dbReference>
<sequence>MSTKSRNVLFLSYESPWPAFSGAALRTLGLLKELNRAYSIEMILLTRKPLTSKQRTTLEKYAETIVRVALRDVSRRDKIRATVSMSIYGYPYHNAVLYNSLDGVPDVLHRIITYPGVVFTNVGHWGSIVRNQYSPNWVLNQCDAEVDFWRVYASQAMSTTHRILAWINYQLAKRHFPPIYNNVGRIISVCEEDRQLTRALAPNTPIDVIENGVDCSYFTPRRAARTGPPRLLFTGTSAPRNVTALRGFVRNIFPLVKRQLPDTELLVAGNFSPAAQAEFADVPNIRFTGRVDDIRPYFDQGDVYIAPFAETHGSKLKIAEAMAMAMPIVSTPQGVRGFALVDGESVLIARNNNEFAEHVISLIKDPAHRKQLGENAREVALATIDWPVLGRKLIRIVQKTVESLETT</sequence>
<organism evidence="1 2">
    <name type="scientific">Litorilinea aerophila</name>
    <dbReference type="NCBI Taxonomy" id="1204385"/>
    <lineage>
        <taxon>Bacteria</taxon>
        <taxon>Bacillati</taxon>
        <taxon>Chloroflexota</taxon>
        <taxon>Caldilineae</taxon>
        <taxon>Caldilineales</taxon>
        <taxon>Caldilineaceae</taxon>
        <taxon>Litorilinea</taxon>
    </lineage>
</organism>
<reference evidence="1 2" key="1">
    <citation type="submission" date="2019-06" db="EMBL/GenBank/DDBJ databases">
        <title>Genome sequence of Litorilinea aerophila BAA-2444.</title>
        <authorList>
            <person name="Maclea K.S."/>
            <person name="Maurais E.G."/>
            <person name="Iannazzi L.C."/>
        </authorList>
    </citation>
    <scope>NUCLEOTIDE SEQUENCE [LARGE SCALE GENOMIC DNA]</scope>
    <source>
        <strain evidence="1 2">ATCC BAA-2444</strain>
    </source>
</reference>
<dbReference type="CDD" id="cd03801">
    <property type="entry name" value="GT4_PimA-like"/>
    <property type="match status" value="1"/>
</dbReference>
<dbReference type="OrthoDB" id="9807209at2"/>
<dbReference type="Gene3D" id="3.40.50.2000">
    <property type="entry name" value="Glycogen Phosphorylase B"/>
    <property type="match status" value="2"/>
</dbReference>
<evidence type="ECO:0000313" key="1">
    <source>
        <dbReference type="EMBL" id="TQE93311.1"/>
    </source>
</evidence>
<name>A0A540V9A8_9CHLR</name>
<protein>
    <submittedName>
        <fullName evidence="1">Glycosyltransferase</fullName>
    </submittedName>
</protein>
<dbReference type="Proteomes" id="UP000317371">
    <property type="component" value="Unassembled WGS sequence"/>
</dbReference>
<dbReference type="Pfam" id="PF13692">
    <property type="entry name" value="Glyco_trans_1_4"/>
    <property type="match status" value="1"/>
</dbReference>
<keyword evidence="1" id="KW-0808">Transferase</keyword>
<keyword evidence="2" id="KW-1185">Reference proteome</keyword>
<dbReference type="GO" id="GO:0016740">
    <property type="term" value="F:transferase activity"/>
    <property type="evidence" value="ECO:0007669"/>
    <property type="project" value="UniProtKB-KW"/>
</dbReference>
<dbReference type="RefSeq" id="WP_141612338.1">
    <property type="nucleotide sequence ID" value="NZ_VIGC02000043.1"/>
</dbReference>